<organism evidence="3 4">
    <name type="scientific">Bremerella alba</name>
    <dbReference type="NCBI Taxonomy" id="980252"/>
    <lineage>
        <taxon>Bacteria</taxon>
        <taxon>Pseudomonadati</taxon>
        <taxon>Planctomycetota</taxon>
        <taxon>Planctomycetia</taxon>
        <taxon>Pirellulales</taxon>
        <taxon>Pirellulaceae</taxon>
        <taxon>Bremerella</taxon>
    </lineage>
</organism>
<feature type="compositionally biased region" description="Polar residues" evidence="1">
    <location>
        <begin position="377"/>
        <end position="404"/>
    </location>
</feature>
<feature type="compositionally biased region" description="Low complexity" evidence="1">
    <location>
        <begin position="320"/>
        <end position="375"/>
    </location>
</feature>
<evidence type="ECO:0000313" key="3">
    <source>
        <dbReference type="EMBL" id="MBA2113866.1"/>
    </source>
</evidence>
<dbReference type="Proteomes" id="UP000551616">
    <property type="component" value="Unassembled WGS sequence"/>
</dbReference>
<keyword evidence="4" id="KW-1185">Reference proteome</keyword>
<reference evidence="3 4" key="1">
    <citation type="submission" date="2020-05" db="EMBL/GenBank/DDBJ databases">
        <title>Bremerella alba sp. nov., a novel planctomycete isolated from the surface of the macroalga Fucus spiralis.</title>
        <authorList>
            <person name="Godinho O."/>
            <person name="Botelho R."/>
            <person name="Albuquerque L."/>
            <person name="Wiegand S."/>
            <person name="Da Costa M.S."/>
            <person name="Lobo-Da-Cunha A."/>
            <person name="Jogler C."/>
            <person name="Lage O.M."/>
        </authorList>
    </citation>
    <scope>NUCLEOTIDE SEQUENCE [LARGE SCALE GENOMIC DNA]</scope>
    <source>
        <strain evidence="3 4">FF15</strain>
    </source>
</reference>
<accession>A0A7V8V2W0</accession>
<feature type="compositionally biased region" description="Polar residues" evidence="1">
    <location>
        <begin position="181"/>
        <end position="207"/>
    </location>
</feature>
<feature type="transmembrane region" description="Helical" evidence="2">
    <location>
        <begin position="538"/>
        <end position="558"/>
    </location>
</feature>
<feature type="compositionally biased region" description="Polar residues" evidence="1">
    <location>
        <begin position="291"/>
        <end position="319"/>
    </location>
</feature>
<feature type="region of interest" description="Disordered" evidence="1">
    <location>
        <begin position="490"/>
        <end position="532"/>
    </location>
</feature>
<protein>
    <submittedName>
        <fullName evidence="3">Uncharacterized protein</fullName>
    </submittedName>
</protein>
<feature type="compositionally biased region" description="Polar residues" evidence="1">
    <location>
        <begin position="499"/>
        <end position="514"/>
    </location>
</feature>
<evidence type="ECO:0000256" key="1">
    <source>
        <dbReference type="SAM" id="MobiDB-lite"/>
    </source>
</evidence>
<comment type="caution">
    <text evidence="3">The sequence shown here is derived from an EMBL/GenBank/DDBJ whole genome shotgun (WGS) entry which is preliminary data.</text>
</comment>
<keyword evidence="2" id="KW-1133">Transmembrane helix</keyword>
<proteinExistence type="predicted"/>
<feature type="region of interest" description="Disordered" evidence="1">
    <location>
        <begin position="94"/>
        <end position="470"/>
    </location>
</feature>
<feature type="compositionally biased region" description="Low complexity" evidence="1">
    <location>
        <begin position="236"/>
        <end position="290"/>
    </location>
</feature>
<feature type="compositionally biased region" description="Low complexity" evidence="1">
    <location>
        <begin position="211"/>
        <end position="228"/>
    </location>
</feature>
<evidence type="ECO:0000313" key="4">
    <source>
        <dbReference type="Proteomes" id="UP000551616"/>
    </source>
</evidence>
<name>A0A7V8V2W0_9BACT</name>
<dbReference type="AlphaFoldDB" id="A0A7V8V2W0"/>
<feature type="compositionally biased region" description="Basic and acidic residues" evidence="1">
    <location>
        <begin position="519"/>
        <end position="532"/>
    </location>
</feature>
<keyword evidence="2" id="KW-0812">Transmembrane</keyword>
<keyword evidence="2" id="KW-0472">Membrane</keyword>
<gene>
    <name evidence="3" type="ORF">HOV93_10190</name>
</gene>
<feature type="compositionally biased region" description="Low complexity" evidence="1">
    <location>
        <begin position="142"/>
        <end position="165"/>
    </location>
</feature>
<dbReference type="EMBL" id="JABRWO010000002">
    <property type="protein sequence ID" value="MBA2113866.1"/>
    <property type="molecule type" value="Genomic_DNA"/>
</dbReference>
<evidence type="ECO:0000256" key="2">
    <source>
        <dbReference type="SAM" id="Phobius"/>
    </source>
</evidence>
<sequence length="583" mass="61332">MMHVLCEEYETVYAACLIITSAVLGVDFGYQPTDGGQLEYIIQIEPEAIEKLRSGEAIQVGLPPNVQRVQVFRVQVGDAELPKILPTAYEEPVNEKTNPIGLMPTESPKLTAPPETTSAADSKPTLGEELAQYVPRSTRTLPSGATTPNPTNTPAANNTAASGSGQPPIPGAAERYGGAGSSASRFSVPSTPGSPYNAVQTSGTTPLGSVPTPGTNTTGSSTAGNTAGNPTGSQFGPGSTNTTGNTTPNNGSTATGATNWSAAAQNNGATNNTATNQPNSGTNTTNGASNQYRFNQTTSGNNQSAPDLITPTDTSGWASNNGQNNNGQNNTGSTYGNNQGNTGTGQNNPTGGNASPPNSNYPNNNGSQQPPNYGNLAGNNNSGTDNSWTSGTWNSNQNNGTSAPFSPMPNIPNTGQPPQNNQQPIYNNQQPPANYNNQQQPPYNGNFVNNGYPQPQYNNGQNPNYGYNVQAPYYPQGYPAPQRPVAQVAYNDPAGTAPPVQQQSPTTPKTTDASVSEPAEPKEAKEPARQEGESLPSWWPFLAFGFLLSFCANGYMFIISQDFQRKYQDLLEDVRDLRTMSND</sequence>
<feature type="compositionally biased region" description="Low complexity" evidence="1">
    <location>
        <begin position="411"/>
        <end position="470"/>
    </location>
</feature>